<evidence type="ECO:0000259" key="1">
    <source>
        <dbReference type="Pfam" id="PF13649"/>
    </source>
</evidence>
<protein>
    <submittedName>
        <fullName evidence="2">Methyltransferase domain-containing protein</fullName>
    </submittedName>
</protein>
<keyword evidence="2" id="KW-0808">Transferase</keyword>
<dbReference type="SUPFAM" id="SSF53335">
    <property type="entry name" value="S-adenosyl-L-methionine-dependent methyltransferases"/>
    <property type="match status" value="1"/>
</dbReference>
<organism evidence="2 3">
    <name type="scientific">Microlunatus soli</name>
    <dbReference type="NCBI Taxonomy" id="630515"/>
    <lineage>
        <taxon>Bacteria</taxon>
        <taxon>Bacillati</taxon>
        <taxon>Actinomycetota</taxon>
        <taxon>Actinomycetes</taxon>
        <taxon>Propionibacteriales</taxon>
        <taxon>Propionibacteriaceae</taxon>
        <taxon>Microlunatus</taxon>
    </lineage>
</organism>
<dbReference type="EMBL" id="LT629772">
    <property type="protein sequence ID" value="SDS87014.1"/>
    <property type="molecule type" value="Genomic_DNA"/>
</dbReference>
<dbReference type="InterPro" id="IPR041698">
    <property type="entry name" value="Methyltransf_25"/>
</dbReference>
<dbReference type="AlphaFoldDB" id="A0A1H1VQ01"/>
<dbReference type="Pfam" id="PF13649">
    <property type="entry name" value="Methyltransf_25"/>
    <property type="match status" value="1"/>
</dbReference>
<dbReference type="GO" id="GO:0008168">
    <property type="term" value="F:methyltransferase activity"/>
    <property type="evidence" value="ECO:0007669"/>
    <property type="project" value="UniProtKB-KW"/>
</dbReference>
<proteinExistence type="predicted"/>
<dbReference type="InterPro" id="IPR029063">
    <property type="entry name" value="SAM-dependent_MTases_sf"/>
</dbReference>
<feature type="domain" description="Methyltransferase" evidence="1">
    <location>
        <begin position="38"/>
        <end position="132"/>
    </location>
</feature>
<name>A0A1H1VQ01_9ACTN</name>
<accession>A0A1H1VQ01</accession>
<reference evidence="2 3" key="1">
    <citation type="submission" date="2016-10" db="EMBL/GenBank/DDBJ databases">
        <authorList>
            <person name="de Groot N.N."/>
        </authorList>
    </citation>
    <scope>NUCLEOTIDE SEQUENCE [LARGE SCALE GENOMIC DNA]</scope>
    <source>
        <strain evidence="2 3">DSM 21800</strain>
    </source>
</reference>
<keyword evidence="3" id="KW-1185">Reference proteome</keyword>
<keyword evidence="2" id="KW-0489">Methyltransferase</keyword>
<dbReference type="OrthoDB" id="3286690at2"/>
<gene>
    <name evidence="2" type="ORF">SAMN04489812_3310</name>
</gene>
<dbReference type="Proteomes" id="UP000199103">
    <property type="component" value="Chromosome I"/>
</dbReference>
<dbReference type="STRING" id="630515.SAMN04489812_3310"/>
<dbReference type="RefSeq" id="WP_091526543.1">
    <property type="nucleotide sequence ID" value="NZ_LT629772.1"/>
</dbReference>
<evidence type="ECO:0000313" key="3">
    <source>
        <dbReference type="Proteomes" id="UP000199103"/>
    </source>
</evidence>
<dbReference type="Gene3D" id="3.40.50.150">
    <property type="entry name" value="Vaccinia Virus protein VP39"/>
    <property type="match status" value="1"/>
</dbReference>
<evidence type="ECO:0000313" key="2">
    <source>
        <dbReference type="EMBL" id="SDS87014.1"/>
    </source>
</evidence>
<sequence length="249" mass="27188">MTDTVPINGLALTVNSPISGPRLDRLVTELATGEPTDILDVGCGWAELLLRVLAASPDAVGTGIDLETVDVERGRSAAVARGLDDRVRLIAGDAKTITGAYDLVLCLGAHHALDEDPGRALTRLRRLTADGGRLLFGIDYWLHTPPPERLATMWGGADLQDSCWLPDVVDAAAAAGWRLLDLQETTQQEWDDYECGLVRNQEEWLLQHPDHPDADELRQRLDRSRSEWLRGHHGYLGFACLTLAAMPGG</sequence>
<dbReference type="CDD" id="cd02440">
    <property type="entry name" value="AdoMet_MTases"/>
    <property type="match status" value="1"/>
</dbReference>
<dbReference type="GO" id="GO:0032259">
    <property type="term" value="P:methylation"/>
    <property type="evidence" value="ECO:0007669"/>
    <property type="project" value="UniProtKB-KW"/>
</dbReference>